<dbReference type="Proteomes" id="UP000789702">
    <property type="component" value="Unassembled WGS sequence"/>
</dbReference>
<evidence type="ECO:0000313" key="1">
    <source>
        <dbReference type="EMBL" id="CAG8598517.1"/>
    </source>
</evidence>
<comment type="caution">
    <text evidence="1">The sequence shown here is derived from an EMBL/GenBank/DDBJ whole genome shotgun (WGS) entry which is preliminary data.</text>
</comment>
<name>A0ACA9MQI1_9GLOM</name>
<evidence type="ECO:0000313" key="2">
    <source>
        <dbReference type="Proteomes" id="UP000789702"/>
    </source>
</evidence>
<keyword evidence="2" id="KW-1185">Reference proteome</keyword>
<proteinExistence type="predicted"/>
<accession>A0ACA9MQI1</accession>
<protein>
    <submittedName>
        <fullName evidence="1">16539_t:CDS:1</fullName>
    </submittedName>
</protein>
<reference evidence="1" key="1">
    <citation type="submission" date="2021-06" db="EMBL/GenBank/DDBJ databases">
        <authorList>
            <person name="Kallberg Y."/>
            <person name="Tangrot J."/>
            <person name="Rosling A."/>
        </authorList>
    </citation>
    <scope>NUCLEOTIDE SEQUENCE</scope>
    <source>
        <strain evidence="1">IL203A</strain>
    </source>
</reference>
<organism evidence="1 2">
    <name type="scientific">Dentiscutata heterogama</name>
    <dbReference type="NCBI Taxonomy" id="1316150"/>
    <lineage>
        <taxon>Eukaryota</taxon>
        <taxon>Fungi</taxon>
        <taxon>Fungi incertae sedis</taxon>
        <taxon>Mucoromycota</taxon>
        <taxon>Glomeromycotina</taxon>
        <taxon>Glomeromycetes</taxon>
        <taxon>Diversisporales</taxon>
        <taxon>Gigasporaceae</taxon>
        <taxon>Dentiscutata</taxon>
    </lineage>
</organism>
<feature type="non-terminal residue" evidence="1">
    <location>
        <position position="44"/>
    </location>
</feature>
<gene>
    <name evidence="1" type="ORF">DHETER_LOCUS7150</name>
</gene>
<sequence length="44" mass="5149">MDSNNNNIVYRDNENTSDFDLLENNEPHNVSAKTKRKTLEEPIK</sequence>
<dbReference type="EMBL" id="CAJVPU010009792">
    <property type="protein sequence ID" value="CAG8598517.1"/>
    <property type="molecule type" value="Genomic_DNA"/>
</dbReference>